<evidence type="ECO:0000313" key="1">
    <source>
        <dbReference type="EMBL" id="KAI3695951.1"/>
    </source>
</evidence>
<protein>
    <submittedName>
        <fullName evidence="1">Uncharacterized protein</fullName>
    </submittedName>
</protein>
<accession>A0ACB8ZF63</accession>
<comment type="caution">
    <text evidence="1">The sequence shown here is derived from an EMBL/GenBank/DDBJ whole genome shotgun (WGS) entry which is preliminary data.</text>
</comment>
<name>A0ACB8ZF63_9ASTR</name>
<evidence type="ECO:0000313" key="2">
    <source>
        <dbReference type="Proteomes" id="UP001056120"/>
    </source>
</evidence>
<organism evidence="1 2">
    <name type="scientific">Smallanthus sonchifolius</name>
    <dbReference type="NCBI Taxonomy" id="185202"/>
    <lineage>
        <taxon>Eukaryota</taxon>
        <taxon>Viridiplantae</taxon>
        <taxon>Streptophyta</taxon>
        <taxon>Embryophyta</taxon>
        <taxon>Tracheophyta</taxon>
        <taxon>Spermatophyta</taxon>
        <taxon>Magnoliopsida</taxon>
        <taxon>eudicotyledons</taxon>
        <taxon>Gunneridae</taxon>
        <taxon>Pentapetalae</taxon>
        <taxon>asterids</taxon>
        <taxon>campanulids</taxon>
        <taxon>Asterales</taxon>
        <taxon>Asteraceae</taxon>
        <taxon>Asteroideae</taxon>
        <taxon>Heliantheae alliance</taxon>
        <taxon>Millerieae</taxon>
        <taxon>Smallanthus</taxon>
    </lineage>
</organism>
<dbReference type="Proteomes" id="UP001056120">
    <property type="component" value="Linkage Group LG26"/>
</dbReference>
<keyword evidence="2" id="KW-1185">Reference proteome</keyword>
<sequence length="385" mass="43749">MIPSSFSATPSLPLTFISRLSPSSVLRRHHQRRMKSPNNMLKRIAVVFIIGILAWTYQNTRPPPPKLCGSPGGPPVTGPRVTLRDGRHLAYNEYGISRHTANYKIVFVHGFSSCRYDESVFHPELFEELKIYMVTFDRPGYGESDPDPNRTVKSLALDIEDLADKLDIGSKFYVIGYSMGQQGAWGSLKYISHRLAGVALIAPVVNYWWSSFPTNLTMAAYKLQPLQDQWAIGVSHYVPWLVYWWNTQKWFPGSSVIAGKPNFSASDWELVAKRRSKGSPTPLPTLKDYVRQQGLAESIFRDMRVGFGKWEFDPMEIANPFLNNEGRVHLWQGDEDGLVPVSLQRYIAKKLPWIHYHELPGVGHLLPNYDGKKEAILKSLLLGEY</sequence>
<reference evidence="2" key="1">
    <citation type="journal article" date="2022" name="Mol. Ecol. Resour.">
        <title>The genomes of chicory, endive, great burdock and yacon provide insights into Asteraceae palaeo-polyploidization history and plant inulin production.</title>
        <authorList>
            <person name="Fan W."/>
            <person name="Wang S."/>
            <person name="Wang H."/>
            <person name="Wang A."/>
            <person name="Jiang F."/>
            <person name="Liu H."/>
            <person name="Zhao H."/>
            <person name="Xu D."/>
            <person name="Zhang Y."/>
        </authorList>
    </citation>
    <scope>NUCLEOTIDE SEQUENCE [LARGE SCALE GENOMIC DNA]</scope>
    <source>
        <strain evidence="2">cv. Yunnan</strain>
    </source>
</reference>
<gene>
    <name evidence="1" type="ORF">L1987_78957</name>
</gene>
<reference evidence="1 2" key="2">
    <citation type="journal article" date="2022" name="Mol. Ecol. Resour.">
        <title>The genomes of chicory, endive, great burdock and yacon provide insights into Asteraceae paleo-polyploidization history and plant inulin production.</title>
        <authorList>
            <person name="Fan W."/>
            <person name="Wang S."/>
            <person name="Wang H."/>
            <person name="Wang A."/>
            <person name="Jiang F."/>
            <person name="Liu H."/>
            <person name="Zhao H."/>
            <person name="Xu D."/>
            <person name="Zhang Y."/>
        </authorList>
    </citation>
    <scope>NUCLEOTIDE SEQUENCE [LARGE SCALE GENOMIC DNA]</scope>
    <source>
        <strain evidence="2">cv. Yunnan</strain>
        <tissue evidence="1">Leaves</tissue>
    </source>
</reference>
<dbReference type="EMBL" id="CM042043">
    <property type="protein sequence ID" value="KAI3695951.1"/>
    <property type="molecule type" value="Genomic_DNA"/>
</dbReference>
<proteinExistence type="predicted"/>